<gene>
    <name evidence="2" type="ORF">ACFQDP_02220</name>
</gene>
<organism evidence="2 3">
    <name type="scientific">Methylorubrum zatmanii</name>
    <dbReference type="NCBI Taxonomy" id="29429"/>
    <lineage>
        <taxon>Bacteria</taxon>
        <taxon>Pseudomonadati</taxon>
        <taxon>Pseudomonadota</taxon>
        <taxon>Alphaproteobacteria</taxon>
        <taxon>Hyphomicrobiales</taxon>
        <taxon>Methylobacteriaceae</taxon>
        <taxon>Methylorubrum</taxon>
    </lineage>
</organism>
<proteinExistence type="predicted"/>
<evidence type="ECO:0000313" key="2">
    <source>
        <dbReference type="EMBL" id="MFC6388177.1"/>
    </source>
</evidence>
<dbReference type="EMBL" id="JBHSTT010000007">
    <property type="protein sequence ID" value="MFC6388177.1"/>
    <property type="molecule type" value="Genomic_DNA"/>
</dbReference>
<comment type="caution">
    <text evidence="2">The sequence shown here is derived from an EMBL/GenBank/DDBJ whole genome shotgun (WGS) entry which is preliminary data.</text>
</comment>
<dbReference type="Proteomes" id="UP001596237">
    <property type="component" value="Unassembled WGS sequence"/>
</dbReference>
<keyword evidence="3" id="KW-1185">Reference proteome</keyword>
<accession>A0ABW1WHY1</accession>
<sequence length="119" mass="12606">MMLVTATGASAKDTYSDYRDYLLDSAPRAKAGSKKYHNSKSFLDEHLATVRRGDCDVVKPGNHLTGGYRTGSGGWVLPSYTTHPGVAPSNGPGPSYMPGGASRGWNETNPFAGGLGTRR</sequence>
<evidence type="ECO:0000256" key="1">
    <source>
        <dbReference type="SAM" id="MobiDB-lite"/>
    </source>
</evidence>
<name>A0ABW1WHY1_9HYPH</name>
<protein>
    <submittedName>
        <fullName evidence="2">Uncharacterized protein</fullName>
    </submittedName>
</protein>
<feature type="region of interest" description="Disordered" evidence="1">
    <location>
        <begin position="86"/>
        <end position="119"/>
    </location>
</feature>
<evidence type="ECO:0000313" key="3">
    <source>
        <dbReference type="Proteomes" id="UP001596237"/>
    </source>
</evidence>
<dbReference type="RefSeq" id="WP_192284958.1">
    <property type="nucleotide sequence ID" value="NZ_JBHSTT010000007.1"/>
</dbReference>
<reference evidence="3" key="1">
    <citation type="journal article" date="2019" name="Int. J. Syst. Evol. Microbiol.">
        <title>The Global Catalogue of Microorganisms (GCM) 10K type strain sequencing project: providing services to taxonomists for standard genome sequencing and annotation.</title>
        <authorList>
            <consortium name="The Broad Institute Genomics Platform"/>
            <consortium name="The Broad Institute Genome Sequencing Center for Infectious Disease"/>
            <person name="Wu L."/>
            <person name="Ma J."/>
        </authorList>
    </citation>
    <scope>NUCLEOTIDE SEQUENCE [LARGE SCALE GENOMIC DNA]</scope>
    <source>
        <strain evidence="3">CCUG 36916</strain>
    </source>
</reference>